<keyword evidence="2" id="KW-1185">Reference proteome</keyword>
<sequence length="71" mass="7896">MIAQDLEDERLFIESFRVHSTATVAHTARYTQASVDVIYDAIARGDIATIRLGRKILVLVRPLLASLGEID</sequence>
<dbReference type="RefSeq" id="WP_179699630.1">
    <property type="nucleotide sequence ID" value="NZ_BAAAHA010000004.1"/>
</dbReference>
<accession>A0A853DHF5</accession>
<proteinExistence type="predicted"/>
<evidence type="ECO:0000313" key="2">
    <source>
        <dbReference type="Proteomes" id="UP000521075"/>
    </source>
</evidence>
<reference evidence="1 2" key="1">
    <citation type="submission" date="2020-07" db="EMBL/GenBank/DDBJ databases">
        <title>Sequencing the genomes of 1000 actinobacteria strains.</title>
        <authorList>
            <person name="Klenk H.-P."/>
        </authorList>
    </citation>
    <scope>NUCLEOTIDE SEQUENCE [LARGE SCALE GENOMIC DNA]</scope>
    <source>
        <strain evidence="1 2">DSM 15166</strain>
    </source>
</reference>
<name>A0A853DHF5_9MICO</name>
<dbReference type="Proteomes" id="UP000521075">
    <property type="component" value="Unassembled WGS sequence"/>
</dbReference>
<dbReference type="EMBL" id="JACCHJ010000001">
    <property type="protein sequence ID" value="NYK08582.1"/>
    <property type="molecule type" value="Genomic_DNA"/>
</dbReference>
<comment type="caution">
    <text evidence="1">The sequence shown here is derived from an EMBL/GenBank/DDBJ whole genome shotgun (WGS) entry which is preliminary data.</text>
</comment>
<gene>
    <name evidence="1" type="ORF">HNR14_000463</name>
</gene>
<organism evidence="1 2">
    <name type="scientific">Leifsonia naganoensis</name>
    <dbReference type="NCBI Taxonomy" id="150025"/>
    <lineage>
        <taxon>Bacteria</taxon>
        <taxon>Bacillati</taxon>
        <taxon>Actinomycetota</taxon>
        <taxon>Actinomycetes</taxon>
        <taxon>Micrococcales</taxon>
        <taxon>Microbacteriaceae</taxon>
        <taxon>Leifsonia</taxon>
    </lineage>
</organism>
<protein>
    <recommendedName>
        <fullName evidence="3">DNA-binding protein</fullName>
    </recommendedName>
</protein>
<dbReference type="AlphaFoldDB" id="A0A853DHF5"/>
<evidence type="ECO:0000313" key="1">
    <source>
        <dbReference type="EMBL" id="NYK08582.1"/>
    </source>
</evidence>
<evidence type="ECO:0008006" key="3">
    <source>
        <dbReference type="Google" id="ProtNLM"/>
    </source>
</evidence>